<feature type="signal peptide" evidence="1">
    <location>
        <begin position="1"/>
        <end position="18"/>
    </location>
</feature>
<name>A0A9P6C566_9AGAR</name>
<accession>A0A9P6C566</accession>
<dbReference type="AlphaFoldDB" id="A0A9P6C566"/>
<keyword evidence="3" id="KW-1185">Reference proteome</keyword>
<dbReference type="Proteomes" id="UP000807342">
    <property type="component" value="Unassembled WGS sequence"/>
</dbReference>
<evidence type="ECO:0000256" key="1">
    <source>
        <dbReference type="SAM" id="SignalP"/>
    </source>
</evidence>
<evidence type="ECO:0000313" key="2">
    <source>
        <dbReference type="EMBL" id="KAF9452107.1"/>
    </source>
</evidence>
<feature type="chain" id="PRO_5040478055" description="F-box domain-containing protein" evidence="1">
    <location>
        <begin position="19"/>
        <end position="278"/>
    </location>
</feature>
<dbReference type="EMBL" id="MU151075">
    <property type="protein sequence ID" value="KAF9452107.1"/>
    <property type="molecule type" value="Genomic_DNA"/>
</dbReference>
<gene>
    <name evidence="2" type="ORF">P691DRAFT_805634</name>
</gene>
<comment type="caution">
    <text evidence="2">The sequence shown here is derived from an EMBL/GenBank/DDBJ whole genome shotgun (WGS) entry which is preliminary data.</text>
</comment>
<evidence type="ECO:0008006" key="4">
    <source>
        <dbReference type="Google" id="ProtNLM"/>
    </source>
</evidence>
<dbReference type="OrthoDB" id="2635672at2759"/>
<proteinExistence type="predicted"/>
<keyword evidence="1" id="KW-0732">Signal</keyword>
<reference evidence="2" key="1">
    <citation type="submission" date="2020-11" db="EMBL/GenBank/DDBJ databases">
        <authorList>
            <consortium name="DOE Joint Genome Institute"/>
            <person name="Ahrendt S."/>
            <person name="Riley R."/>
            <person name="Andreopoulos W."/>
            <person name="Labutti K."/>
            <person name="Pangilinan J."/>
            <person name="Ruiz-Duenas F.J."/>
            <person name="Barrasa J.M."/>
            <person name="Sanchez-Garcia M."/>
            <person name="Camarero S."/>
            <person name="Miyauchi S."/>
            <person name="Serrano A."/>
            <person name="Linde D."/>
            <person name="Babiker R."/>
            <person name="Drula E."/>
            <person name="Ayuso-Fernandez I."/>
            <person name="Pacheco R."/>
            <person name="Padilla G."/>
            <person name="Ferreira P."/>
            <person name="Barriuso J."/>
            <person name="Kellner H."/>
            <person name="Castanera R."/>
            <person name="Alfaro M."/>
            <person name="Ramirez L."/>
            <person name="Pisabarro A.G."/>
            <person name="Kuo A."/>
            <person name="Tritt A."/>
            <person name="Lipzen A."/>
            <person name="He G."/>
            <person name="Yan M."/>
            <person name="Ng V."/>
            <person name="Cullen D."/>
            <person name="Martin F."/>
            <person name="Rosso M.-N."/>
            <person name="Henrissat B."/>
            <person name="Hibbett D."/>
            <person name="Martinez A.T."/>
            <person name="Grigoriev I.V."/>
        </authorList>
    </citation>
    <scope>NUCLEOTIDE SEQUENCE</scope>
    <source>
        <strain evidence="2">MF-IS2</strain>
    </source>
</reference>
<organism evidence="2 3">
    <name type="scientific">Macrolepiota fuliginosa MF-IS2</name>
    <dbReference type="NCBI Taxonomy" id="1400762"/>
    <lineage>
        <taxon>Eukaryota</taxon>
        <taxon>Fungi</taxon>
        <taxon>Dikarya</taxon>
        <taxon>Basidiomycota</taxon>
        <taxon>Agaricomycotina</taxon>
        <taxon>Agaricomycetes</taxon>
        <taxon>Agaricomycetidae</taxon>
        <taxon>Agaricales</taxon>
        <taxon>Agaricineae</taxon>
        <taxon>Agaricaceae</taxon>
        <taxon>Macrolepiota</taxon>
    </lineage>
</organism>
<protein>
    <recommendedName>
        <fullName evidence="4">F-box domain-containing protein</fullName>
    </recommendedName>
</protein>
<evidence type="ECO:0000313" key="3">
    <source>
        <dbReference type="Proteomes" id="UP000807342"/>
    </source>
</evidence>
<sequence length="278" mass="31630">MRIWVRLLEVALMRGCESMSLVGADWWEMHYVHDSAPAATKIASALTSAAFTSSGTIDPGRRTLGQRLVRGIKKRLGIGSNPPTLASGSRQSSKLTRTPLVVLSPSRPELPPIPDEATTFQTAFPCLTYLRLQTSMMVQQHFLPHTLNLIQTHSPVLRHLELVNIRVEKYLWQKFLSKITLPVLERFKYLFEASCMEEPVVTPQLLLDFFVRHPTIRQIDLVHGISVEDPFPPVEPTLLPNLRHLDAHPRIVSWLLQHPIPRPELRFVSLTSEYPVYL</sequence>
<feature type="non-terminal residue" evidence="2">
    <location>
        <position position="278"/>
    </location>
</feature>